<name>A0A8X6L252_TRICU</name>
<evidence type="ECO:0000313" key="2">
    <source>
        <dbReference type="Proteomes" id="UP000887116"/>
    </source>
</evidence>
<proteinExistence type="predicted"/>
<organism evidence="1 2">
    <name type="scientific">Trichonephila clavata</name>
    <name type="common">Joro spider</name>
    <name type="synonym">Nephila clavata</name>
    <dbReference type="NCBI Taxonomy" id="2740835"/>
    <lineage>
        <taxon>Eukaryota</taxon>
        <taxon>Metazoa</taxon>
        <taxon>Ecdysozoa</taxon>
        <taxon>Arthropoda</taxon>
        <taxon>Chelicerata</taxon>
        <taxon>Arachnida</taxon>
        <taxon>Araneae</taxon>
        <taxon>Araneomorphae</taxon>
        <taxon>Entelegynae</taxon>
        <taxon>Araneoidea</taxon>
        <taxon>Nephilidae</taxon>
        <taxon>Trichonephila</taxon>
    </lineage>
</organism>
<comment type="caution">
    <text evidence="1">The sequence shown here is derived from an EMBL/GenBank/DDBJ whole genome shotgun (WGS) entry which is preliminary data.</text>
</comment>
<sequence>MYTGIHVTAYRDCKNVFSAYRVLLERRKLLQQMIEVYLFYTLYPTLQATTRFFCNEYFLVSSVSGSPRSSLQEKEKKSHLTFRCPNAFEHRPILSSMAYNSKPSRSPFD</sequence>
<protein>
    <submittedName>
        <fullName evidence="1">Uncharacterized protein</fullName>
    </submittedName>
</protein>
<gene>
    <name evidence="1" type="ORF">TNCT_43641</name>
</gene>
<reference evidence="1" key="1">
    <citation type="submission" date="2020-07" db="EMBL/GenBank/DDBJ databases">
        <title>Multicomponent nature underlies the extraordinary mechanical properties of spider dragline silk.</title>
        <authorList>
            <person name="Kono N."/>
            <person name="Nakamura H."/>
            <person name="Mori M."/>
            <person name="Yoshida Y."/>
            <person name="Ohtoshi R."/>
            <person name="Malay A.D."/>
            <person name="Moran D.A.P."/>
            <person name="Tomita M."/>
            <person name="Numata K."/>
            <person name="Arakawa K."/>
        </authorList>
    </citation>
    <scope>NUCLEOTIDE SEQUENCE</scope>
</reference>
<accession>A0A8X6L252</accession>
<dbReference type="AlphaFoldDB" id="A0A8X6L252"/>
<dbReference type="EMBL" id="BMAO01033911">
    <property type="protein sequence ID" value="GFQ92721.1"/>
    <property type="molecule type" value="Genomic_DNA"/>
</dbReference>
<evidence type="ECO:0000313" key="1">
    <source>
        <dbReference type="EMBL" id="GFQ92721.1"/>
    </source>
</evidence>
<keyword evidence="2" id="KW-1185">Reference proteome</keyword>
<dbReference type="Proteomes" id="UP000887116">
    <property type="component" value="Unassembled WGS sequence"/>
</dbReference>